<dbReference type="Proteomes" id="UP000799421">
    <property type="component" value="Unassembled WGS sequence"/>
</dbReference>
<sequence length="274" mass="30563">MQMESNYAKAANFIESAALQGAHLAVLPEYHLLGWTPAHKDFKHSCSLWQTYLSRYQSLAKAHQINIVPGTILELLDQGLPSERIENVAYFITSTGEIAGRYVKKNLWGPIERQHLFSSSTDLHPVMDTPLGKVGLLICWDLAFPEAFRELIAQGAKIVIIPTFWTLNDCTYTGKAVKLDAEALFLNSMLTARCFENTCAIVFANAGGPLEEGYAGLSQVCVPFAGPLTRLETSAEGMAIADLDMKVVEYAEEAYQVRSDLARSDWYYKYRHQS</sequence>
<evidence type="ECO:0000259" key="2">
    <source>
        <dbReference type="PROSITE" id="PS50263"/>
    </source>
</evidence>
<evidence type="ECO:0000313" key="4">
    <source>
        <dbReference type="Proteomes" id="UP000799421"/>
    </source>
</evidence>
<dbReference type="AlphaFoldDB" id="A0A6A7C948"/>
<dbReference type="InterPro" id="IPR050345">
    <property type="entry name" value="Aliph_Amidase/BUP"/>
</dbReference>
<dbReference type="InterPro" id="IPR036526">
    <property type="entry name" value="C-N_Hydrolase_sf"/>
</dbReference>
<accession>A0A6A7C948</accession>
<organism evidence="3 4">
    <name type="scientific">Piedraia hortae CBS 480.64</name>
    <dbReference type="NCBI Taxonomy" id="1314780"/>
    <lineage>
        <taxon>Eukaryota</taxon>
        <taxon>Fungi</taxon>
        <taxon>Dikarya</taxon>
        <taxon>Ascomycota</taxon>
        <taxon>Pezizomycotina</taxon>
        <taxon>Dothideomycetes</taxon>
        <taxon>Dothideomycetidae</taxon>
        <taxon>Capnodiales</taxon>
        <taxon>Piedraiaceae</taxon>
        <taxon>Piedraia</taxon>
    </lineage>
</organism>
<proteinExistence type="predicted"/>
<gene>
    <name evidence="3" type="ORF">K470DRAFT_254660</name>
</gene>
<feature type="domain" description="CN hydrolase" evidence="2">
    <location>
        <begin position="1"/>
        <end position="245"/>
    </location>
</feature>
<dbReference type="PROSITE" id="PS50263">
    <property type="entry name" value="CN_HYDROLASE"/>
    <property type="match status" value="1"/>
</dbReference>
<dbReference type="EMBL" id="MU005959">
    <property type="protein sequence ID" value="KAF2863767.1"/>
    <property type="molecule type" value="Genomic_DNA"/>
</dbReference>
<keyword evidence="4" id="KW-1185">Reference proteome</keyword>
<keyword evidence="1 3" id="KW-0378">Hydrolase</keyword>
<dbReference type="GO" id="GO:0016811">
    <property type="term" value="F:hydrolase activity, acting on carbon-nitrogen (but not peptide) bonds, in linear amides"/>
    <property type="evidence" value="ECO:0007669"/>
    <property type="project" value="TreeGrafter"/>
</dbReference>
<dbReference type="OrthoDB" id="412018at2759"/>
<evidence type="ECO:0000313" key="3">
    <source>
        <dbReference type="EMBL" id="KAF2863767.1"/>
    </source>
</evidence>
<name>A0A6A7C948_9PEZI</name>
<dbReference type="InterPro" id="IPR003010">
    <property type="entry name" value="C-N_Hydrolase"/>
</dbReference>
<dbReference type="PANTHER" id="PTHR43674">
    <property type="entry name" value="NITRILASE C965.09-RELATED"/>
    <property type="match status" value="1"/>
</dbReference>
<dbReference type="Pfam" id="PF00795">
    <property type="entry name" value="CN_hydrolase"/>
    <property type="match status" value="1"/>
</dbReference>
<dbReference type="Gene3D" id="3.60.110.10">
    <property type="entry name" value="Carbon-nitrogen hydrolase"/>
    <property type="match status" value="1"/>
</dbReference>
<dbReference type="SUPFAM" id="SSF56317">
    <property type="entry name" value="Carbon-nitrogen hydrolase"/>
    <property type="match status" value="1"/>
</dbReference>
<dbReference type="CDD" id="cd07197">
    <property type="entry name" value="nitrilase"/>
    <property type="match status" value="1"/>
</dbReference>
<evidence type="ECO:0000256" key="1">
    <source>
        <dbReference type="ARBA" id="ARBA00022801"/>
    </source>
</evidence>
<reference evidence="3" key="1">
    <citation type="journal article" date="2020" name="Stud. Mycol.">
        <title>101 Dothideomycetes genomes: a test case for predicting lifestyles and emergence of pathogens.</title>
        <authorList>
            <person name="Haridas S."/>
            <person name="Albert R."/>
            <person name="Binder M."/>
            <person name="Bloem J."/>
            <person name="Labutti K."/>
            <person name="Salamov A."/>
            <person name="Andreopoulos B."/>
            <person name="Baker S."/>
            <person name="Barry K."/>
            <person name="Bills G."/>
            <person name="Bluhm B."/>
            <person name="Cannon C."/>
            <person name="Castanera R."/>
            <person name="Culley D."/>
            <person name="Daum C."/>
            <person name="Ezra D."/>
            <person name="Gonzalez J."/>
            <person name="Henrissat B."/>
            <person name="Kuo A."/>
            <person name="Liang C."/>
            <person name="Lipzen A."/>
            <person name="Lutzoni F."/>
            <person name="Magnuson J."/>
            <person name="Mondo S."/>
            <person name="Nolan M."/>
            <person name="Ohm R."/>
            <person name="Pangilinan J."/>
            <person name="Park H.-J."/>
            <person name="Ramirez L."/>
            <person name="Alfaro M."/>
            <person name="Sun H."/>
            <person name="Tritt A."/>
            <person name="Yoshinaga Y."/>
            <person name="Zwiers L.-H."/>
            <person name="Turgeon B."/>
            <person name="Goodwin S."/>
            <person name="Spatafora J."/>
            <person name="Crous P."/>
            <person name="Grigoriev I."/>
        </authorList>
    </citation>
    <scope>NUCLEOTIDE SEQUENCE</scope>
    <source>
        <strain evidence="3">CBS 480.64</strain>
    </source>
</reference>
<dbReference type="PANTHER" id="PTHR43674:SF16">
    <property type="entry name" value="CARBON-NITROGEN FAMILY, PUTATIVE (AFU_ORTHOLOGUE AFUA_5G02350)-RELATED"/>
    <property type="match status" value="1"/>
</dbReference>
<protein>
    <submittedName>
        <fullName evidence="3">Carbon-nitrogen hydrolase</fullName>
    </submittedName>
</protein>